<dbReference type="InterPro" id="IPR021295">
    <property type="entry name" value="DUF2867"/>
</dbReference>
<evidence type="ECO:0000259" key="1">
    <source>
        <dbReference type="Pfam" id="PF13460"/>
    </source>
</evidence>
<feature type="domain" description="NAD(P)-binding" evidence="1">
    <location>
        <begin position="11"/>
        <end position="149"/>
    </location>
</feature>
<dbReference type="Proteomes" id="UP001431776">
    <property type="component" value="Unassembled WGS sequence"/>
</dbReference>
<dbReference type="Pfam" id="PF11066">
    <property type="entry name" value="DUF2867"/>
    <property type="match status" value="1"/>
</dbReference>
<reference evidence="2" key="1">
    <citation type="submission" date="2023-05" db="EMBL/GenBank/DDBJ databases">
        <title>Anaerotaeda fermentans gen. nov., sp. nov., a novel anaerobic planctomycete of the new family within the order Sedimentisphaerales isolated from Taman Peninsula, Russia.</title>
        <authorList>
            <person name="Khomyakova M.A."/>
            <person name="Merkel A.Y."/>
            <person name="Slobodkin A.I."/>
        </authorList>
    </citation>
    <scope>NUCLEOTIDE SEQUENCE</scope>
    <source>
        <strain evidence="2">M17dextr</strain>
    </source>
</reference>
<dbReference type="Gene3D" id="3.40.50.720">
    <property type="entry name" value="NAD(P)-binding Rossmann-like Domain"/>
    <property type="match status" value="1"/>
</dbReference>
<dbReference type="SUPFAM" id="SSF55961">
    <property type="entry name" value="Bet v1-like"/>
    <property type="match status" value="1"/>
</dbReference>
<dbReference type="InterPro" id="IPR051207">
    <property type="entry name" value="ComplexI_NDUFA9_subunit"/>
</dbReference>
<dbReference type="GO" id="GO:0044877">
    <property type="term" value="F:protein-containing complex binding"/>
    <property type="evidence" value="ECO:0007669"/>
    <property type="project" value="TreeGrafter"/>
</dbReference>
<evidence type="ECO:0000313" key="3">
    <source>
        <dbReference type="Proteomes" id="UP001431776"/>
    </source>
</evidence>
<dbReference type="PANTHER" id="PTHR12126">
    <property type="entry name" value="NADH-UBIQUINONE OXIDOREDUCTASE 39 KDA SUBUNIT-RELATED"/>
    <property type="match status" value="1"/>
</dbReference>
<protein>
    <submittedName>
        <fullName evidence="2">SDR family oxidoreductase</fullName>
    </submittedName>
</protein>
<name>A0AAW6U5K1_9BACT</name>
<keyword evidence="3" id="KW-1185">Reference proteome</keyword>
<accession>A0AAW6U5K1</accession>
<gene>
    <name evidence="2" type="ORF">QJ522_19305</name>
</gene>
<dbReference type="InterPro" id="IPR036291">
    <property type="entry name" value="NAD(P)-bd_dom_sf"/>
</dbReference>
<dbReference type="PANTHER" id="PTHR12126:SF11">
    <property type="entry name" value="NADH DEHYDROGENASE [UBIQUINONE] 1 ALPHA SUBCOMPLEX SUBUNIT 9, MITOCHONDRIAL"/>
    <property type="match status" value="1"/>
</dbReference>
<dbReference type="Pfam" id="PF13460">
    <property type="entry name" value="NAD_binding_10"/>
    <property type="match status" value="1"/>
</dbReference>
<sequence length="493" mass="55220">MPQPTRILVTGATGYVGSRLAARLLDEGHSVRVLVRQADRLKHKPWFRRVEIHEGDVCEISKLNDALSGIHTAYYLIHSMTAGSQFGRRDVELAGSFGRVARSVGLQRIIYLGGLGESGEALSEHLRSRQETGQALRSSGVPVTELRAAVIVGAGSISFEMVRYLTERIPLMICPRWVFRRIQPIAIDDVLSYLVAALDLPIGESRTIEIGGADVLTYGKMIKGYARLRGLRRVLLPVPVLTPRLSSHWVHWTTPVPATYARPLIEGLRCEVVVRNDDAAVLFPQIRPMGYEQAVSRALVELIPESFQDAVAAVVERPVGLEISRTVLTDRGMIVEVWQKTVRTTPETAYRAFCSLGGKRGWLYMSWAWRLRAWVDQLVGGVGMRRGRPEDRLPAEGDPIDSFQVERMEPGRLLRLRADMKLPGAGWLQFEARPVTEELTRLVQAVFYAPRGVFGLLYWYTLNPVHRLIFAGLLERLADVAERDGAPRRHVKA</sequence>
<dbReference type="SUPFAM" id="SSF51735">
    <property type="entry name" value="NAD(P)-binding Rossmann-fold domains"/>
    <property type="match status" value="1"/>
</dbReference>
<comment type="caution">
    <text evidence="2">The sequence shown here is derived from an EMBL/GenBank/DDBJ whole genome shotgun (WGS) entry which is preliminary data.</text>
</comment>
<dbReference type="EMBL" id="JASCXX010000030">
    <property type="protein sequence ID" value="MDI6451218.1"/>
    <property type="molecule type" value="Genomic_DNA"/>
</dbReference>
<dbReference type="InterPro" id="IPR016040">
    <property type="entry name" value="NAD(P)-bd_dom"/>
</dbReference>
<evidence type="ECO:0000313" key="2">
    <source>
        <dbReference type="EMBL" id="MDI6451218.1"/>
    </source>
</evidence>
<proteinExistence type="predicted"/>
<dbReference type="AlphaFoldDB" id="A0AAW6U5K1"/>
<dbReference type="RefSeq" id="WP_349246626.1">
    <property type="nucleotide sequence ID" value="NZ_JASCXX010000030.1"/>
</dbReference>
<organism evidence="2 3">
    <name type="scientific">Anaerobaca lacustris</name>
    <dbReference type="NCBI Taxonomy" id="3044600"/>
    <lineage>
        <taxon>Bacteria</taxon>
        <taxon>Pseudomonadati</taxon>
        <taxon>Planctomycetota</taxon>
        <taxon>Phycisphaerae</taxon>
        <taxon>Sedimentisphaerales</taxon>
        <taxon>Anaerobacaceae</taxon>
        <taxon>Anaerobaca</taxon>
    </lineage>
</organism>